<protein>
    <submittedName>
        <fullName evidence="2">Uncharacterized protein</fullName>
    </submittedName>
</protein>
<dbReference type="EMBL" id="JAZHOF010000003">
    <property type="protein sequence ID" value="MEJ8571258.1"/>
    <property type="molecule type" value="Genomic_DNA"/>
</dbReference>
<gene>
    <name evidence="2" type="ORF">V3328_07225</name>
</gene>
<organism evidence="2 3">
    <name type="scientific">Microbaculum marinum</name>
    <dbReference type="NCBI Taxonomy" id="1764581"/>
    <lineage>
        <taxon>Bacteria</taxon>
        <taxon>Pseudomonadati</taxon>
        <taxon>Pseudomonadota</taxon>
        <taxon>Alphaproteobacteria</taxon>
        <taxon>Hyphomicrobiales</taxon>
        <taxon>Tepidamorphaceae</taxon>
        <taxon>Microbaculum</taxon>
    </lineage>
</organism>
<name>A0AAW9RQP2_9HYPH</name>
<dbReference type="Proteomes" id="UP001378188">
    <property type="component" value="Unassembled WGS sequence"/>
</dbReference>
<evidence type="ECO:0000313" key="3">
    <source>
        <dbReference type="Proteomes" id="UP001378188"/>
    </source>
</evidence>
<proteinExistence type="predicted"/>
<dbReference type="AlphaFoldDB" id="A0AAW9RQP2"/>
<comment type="caution">
    <text evidence="2">The sequence shown here is derived from an EMBL/GenBank/DDBJ whole genome shotgun (WGS) entry which is preliminary data.</text>
</comment>
<dbReference type="RefSeq" id="WP_340328961.1">
    <property type="nucleotide sequence ID" value="NZ_JAZHOF010000003.1"/>
</dbReference>
<feature type="compositionally biased region" description="Basic residues" evidence="1">
    <location>
        <begin position="1"/>
        <end position="25"/>
    </location>
</feature>
<evidence type="ECO:0000313" key="2">
    <source>
        <dbReference type="EMBL" id="MEJ8571258.1"/>
    </source>
</evidence>
<reference evidence="2 3" key="1">
    <citation type="submission" date="2024-02" db="EMBL/GenBank/DDBJ databases">
        <title>Genome analysis and characterization of Microbaculum marinisediminis sp. nov., isolated from marine sediment.</title>
        <authorList>
            <person name="Du Z.-J."/>
            <person name="Ye Y.-Q."/>
            <person name="Zhang Z.-R."/>
            <person name="Yuan S.-M."/>
            <person name="Zhang X.-Y."/>
        </authorList>
    </citation>
    <scope>NUCLEOTIDE SEQUENCE [LARGE SCALE GENOMIC DNA]</scope>
    <source>
        <strain evidence="2 3">SDUM1044001</strain>
    </source>
</reference>
<sequence>MSKTTKKATTAKRTSRKARKPRQSRTNRTANQKAEAQAGSRGNNGGGRKERFTPEQVVEALRQSGGIQAGAAQLLKCSRSTVTDYLHRYPEIAERLPDIGEETLDLAELGLLNEIKSQNLTAIIFFLKTRGKHRGYVQRVENTGPDGGPQQHEHTNLPDLSSATTDELRKQVEELTRAAEALADA</sequence>
<keyword evidence="3" id="KW-1185">Reference proteome</keyword>
<accession>A0AAW9RQP2</accession>
<evidence type="ECO:0000256" key="1">
    <source>
        <dbReference type="SAM" id="MobiDB-lite"/>
    </source>
</evidence>
<feature type="region of interest" description="Disordered" evidence="1">
    <location>
        <begin position="1"/>
        <end position="50"/>
    </location>
</feature>
<feature type="region of interest" description="Disordered" evidence="1">
    <location>
        <begin position="140"/>
        <end position="165"/>
    </location>
</feature>